<dbReference type="EMBL" id="VTPC01090743">
    <property type="protein sequence ID" value="KAF2881401.1"/>
    <property type="molecule type" value="Genomic_DNA"/>
</dbReference>
<dbReference type="Gene3D" id="3.30.70.270">
    <property type="match status" value="1"/>
</dbReference>
<sequence length="594" mass="68493">MEYNRKTIFKSQDTEDETEEELSENDNEDVERNERNFLAYDEMDDRESSNEKRKNRRRNDVETTRHKSKECAMKSKGNKCFVCNNYGHISMNCSKKEGTNKKTRNTEEPLVNIIQVVPKNGVRLKINNLVENYEPEKSKTTNIEMRIVLKNDEPIYQHPSRLSPTEKVEKQVDEWLEKGIVRPSCSDYTSPIVLLKKKDGSVRICSDYRKINSHVVKNRFPLPLIEDVIDRLQGAKVYSTIDLKSSFLHVAVEEDTIKYTSFVTHHGLAKEYGLGIKVEKCQFLKSRIEFLRLITEDGKELIVSRLMQNEIIRMAHDNGHFATRKTEEMVKREFHIPKLREKIESCIENCIPCISGSRKAGKKEGYLHPINKLESRLNTLHIDHLGPLPSTNKNYQYILAIIDDFSKLTWLYATKSSTTKETISCLSMLQKSFGNPTRVVAYKDNLPILIDKLCIVFQFKRHKSVFTMGNYTRKEKETNGRTRTLSGKRKSRKNAALKVQARKKKCTRPTSKHSHLDKNEQPNSFGKAESRVANGTASPGCSTWNDVDFGVGNHNIDENPPDRIQTTPDRQILNDSVENTTETVLITGRRLFDI</sequence>
<dbReference type="Proteomes" id="UP000801492">
    <property type="component" value="Unassembled WGS sequence"/>
</dbReference>
<dbReference type="Gene3D" id="4.10.60.10">
    <property type="entry name" value="Zinc finger, CCHC-type"/>
    <property type="match status" value="1"/>
</dbReference>
<dbReference type="GO" id="GO:0003676">
    <property type="term" value="F:nucleic acid binding"/>
    <property type="evidence" value="ECO:0007669"/>
    <property type="project" value="InterPro"/>
</dbReference>
<dbReference type="CDD" id="cd01647">
    <property type="entry name" value="RT_LTR"/>
    <property type="match status" value="1"/>
</dbReference>
<dbReference type="OrthoDB" id="8052569at2759"/>
<dbReference type="InterPro" id="IPR050951">
    <property type="entry name" value="Retrovirus_Pol_polyprotein"/>
</dbReference>
<dbReference type="SUPFAM" id="SSF57756">
    <property type="entry name" value="Retrovirus zinc finger-like domains"/>
    <property type="match status" value="1"/>
</dbReference>
<dbReference type="PANTHER" id="PTHR37984">
    <property type="entry name" value="PROTEIN CBG26694"/>
    <property type="match status" value="1"/>
</dbReference>
<dbReference type="PANTHER" id="PTHR37984:SF5">
    <property type="entry name" value="PROTEIN NYNRIN-LIKE"/>
    <property type="match status" value="1"/>
</dbReference>
<feature type="compositionally biased region" description="Acidic residues" evidence="2">
    <location>
        <begin position="14"/>
        <end position="29"/>
    </location>
</feature>
<dbReference type="SUPFAM" id="SSF56672">
    <property type="entry name" value="DNA/RNA polymerases"/>
    <property type="match status" value="1"/>
</dbReference>
<dbReference type="EC" id="2.7.7.49" evidence="1"/>
<dbReference type="GO" id="GO:0042575">
    <property type="term" value="C:DNA polymerase complex"/>
    <property type="evidence" value="ECO:0007669"/>
    <property type="project" value="UniProtKB-ARBA"/>
</dbReference>
<dbReference type="Gene3D" id="3.30.420.10">
    <property type="entry name" value="Ribonuclease H-like superfamily/Ribonuclease H"/>
    <property type="match status" value="1"/>
</dbReference>
<dbReference type="Pfam" id="PF00078">
    <property type="entry name" value="RVT_1"/>
    <property type="match status" value="1"/>
</dbReference>
<feature type="region of interest" description="Disordered" evidence="2">
    <location>
        <begin position="475"/>
        <end position="539"/>
    </location>
</feature>
<evidence type="ECO:0000313" key="5">
    <source>
        <dbReference type="EMBL" id="KAF2881401.1"/>
    </source>
</evidence>
<evidence type="ECO:0000256" key="2">
    <source>
        <dbReference type="SAM" id="MobiDB-lite"/>
    </source>
</evidence>
<dbReference type="Gene3D" id="3.10.10.10">
    <property type="entry name" value="HIV Type 1 Reverse Transcriptase, subunit A, domain 1"/>
    <property type="match status" value="1"/>
</dbReference>
<evidence type="ECO:0000256" key="1">
    <source>
        <dbReference type="ARBA" id="ARBA00012493"/>
    </source>
</evidence>
<dbReference type="InterPro" id="IPR000477">
    <property type="entry name" value="RT_dom"/>
</dbReference>
<evidence type="ECO:0000259" key="4">
    <source>
        <dbReference type="Pfam" id="PF17921"/>
    </source>
</evidence>
<dbReference type="InterPro" id="IPR041588">
    <property type="entry name" value="Integrase_H2C2"/>
</dbReference>
<dbReference type="InterPro" id="IPR036875">
    <property type="entry name" value="Znf_CCHC_sf"/>
</dbReference>
<feature type="region of interest" description="Disordered" evidence="2">
    <location>
        <begin position="1"/>
        <end position="69"/>
    </location>
</feature>
<evidence type="ECO:0000313" key="6">
    <source>
        <dbReference type="Proteomes" id="UP000801492"/>
    </source>
</evidence>
<dbReference type="InterPro" id="IPR012337">
    <property type="entry name" value="RNaseH-like_sf"/>
</dbReference>
<organism evidence="5 6">
    <name type="scientific">Ignelater luminosus</name>
    <name type="common">Cucubano</name>
    <name type="synonym">Pyrophorus luminosus</name>
    <dbReference type="NCBI Taxonomy" id="2038154"/>
    <lineage>
        <taxon>Eukaryota</taxon>
        <taxon>Metazoa</taxon>
        <taxon>Ecdysozoa</taxon>
        <taxon>Arthropoda</taxon>
        <taxon>Hexapoda</taxon>
        <taxon>Insecta</taxon>
        <taxon>Pterygota</taxon>
        <taxon>Neoptera</taxon>
        <taxon>Endopterygota</taxon>
        <taxon>Coleoptera</taxon>
        <taxon>Polyphaga</taxon>
        <taxon>Elateriformia</taxon>
        <taxon>Elateroidea</taxon>
        <taxon>Elateridae</taxon>
        <taxon>Agrypninae</taxon>
        <taxon>Pyrophorini</taxon>
        <taxon>Ignelater</taxon>
    </lineage>
</organism>
<dbReference type="GO" id="GO:0003964">
    <property type="term" value="F:RNA-directed DNA polymerase activity"/>
    <property type="evidence" value="ECO:0007669"/>
    <property type="project" value="UniProtKB-EC"/>
</dbReference>
<reference evidence="5" key="1">
    <citation type="submission" date="2019-08" db="EMBL/GenBank/DDBJ databases">
        <title>The genome of the North American firefly Photinus pyralis.</title>
        <authorList>
            <consortium name="Photinus pyralis genome working group"/>
            <person name="Fallon T.R."/>
            <person name="Sander Lower S.E."/>
            <person name="Weng J.-K."/>
        </authorList>
    </citation>
    <scope>NUCLEOTIDE SEQUENCE</scope>
    <source>
        <strain evidence="5">TRF0915ILg1</strain>
        <tissue evidence="5">Whole body</tissue>
    </source>
</reference>
<dbReference type="InterPro" id="IPR043128">
    <property type="entry name" value="Rev_trsase/Diguanyl_cyclase"/>
</dbReference>
<evidence type="ECO:0000259" key="3">
    <source>
        <dbReference type="Pfam" id="PF00078"/>
    </source>
</evidence>
<feature type="domain" description="Reverse transcriptase" evidence="3">
    <location>
        <begin position="196"/>
        <end position="265"/>
    </location>
</feature>
<protein>
    <recommendedName>
        <fullName evidence="1">RNA-directed DNA polymerase</fullName>
        <ecNumber evidence="1">2.7.7.49</ecNumber>
    </recommendedName>
</protein>
<feature type="domain" description="Integrase zinc-binding" evidence="4">
    <location>
        <begin position="305"/>
        <end position="354"/>
    </location>
</feature>
<keyword evidence="6" id="KW-1185">Reference proteome</keyword>
<feature type="compositionally biased region" description="Basic and acidic residues" evidence="2">
    <location>
        <begin position="46"/>
        <end position="69"/>
    </location>
</feature>
<feature type="compositionally biased region" description="Basic residues" evidence="2">
    <location>
        <begin position="486"/>
        <end position="513"/>
    </location>
</feature>
<accession>A0A8K0G0B5</accession>
<dbReference type="InterPro" id="IPR036397">
    <property type="entry name" value="RNaseH_sf"/>
</dbReference>
<dbReference type="Gene3D" id="1.10.340.70">
    <property type="match status" value="1"/>
</dbReference>
<dbReference type="GO" id="GO:0008270">
    <property type="term" value="F:zinc ion binding"/>
    <property type="evidence" value="ECO:0007669"/>
    <property type="project" value="InterPro"/>
</dbReference>
<proteinExistence type="predicted"/>
<dbReference type="InterPro" id="IPR043502">
    <property type="entry name" value="DNA/RNA_pol_sf"/>
</dbReference>
<dbReference type="SUPFAM" id="SSF53098">
    <property type="entry name" value="Ribonuclease H-like"/>
    <property type="match status" value="1"/>
</dbReference>
<comment type="caution">
    <text evidence="5">The sequence shown here is derived from an EMBL/GenBank/DDBJ whole genome shotgun (WGS) entry which is preliminary data.</text>
</comment>
<dbReference type="AlphaFoldDB" id="A0A8K0G0B5"/>
<gene>
    <name evidence="5" type="ORF">ILUMI_24775</name>
</gene>
<dbReference type="Pfam" id="PF17921">
    <property type="entry name" value="Integrase_H2C2"/>
    <property type="match status" value="1"/>
</dbReference>
<name>A0A8K0G0B5_IGNLU</name>